<sequence>MNEGTKISDHLSTLNGIVSELEYIGVKIDDEDKALRLIWSLPSSYEYIKHILMYEKDTLNFEEVTSKIISEEKRMKCGASLANGSELDASSVSLVKGEVDFL</sequence>
<reference evidence="1" key="1">
    <citation type="submission" date="2020-09" db="EMBL/GenBank/DDBJ databases">
        <title>Genome-Enabled Discovery of Anthraquinone Biosynthesis in Senna tora.</title>
        <authorList>
            <person name="Kang S.-H."/>
            <person name="Pandey R.P."/>
            <person name="Lee C.-M."/>
            <person name="Sim J.-S."/>
            <person name="Jeong J.-T."/>
            <person name="Choi B.-S."/>
            <person name="Jung M."/>
            <person name="Ginzburg D."/>
            <person name="Zhao K."/>
            <person name="Won S.Y."/>
            <person name="Oh T.-J."/>
            <person name="Yu Y."/>
            <person name="Kim N.-H."/>
            <person name="Lee O.R."/>
            <person name="Lee T.-H."/>
            <person name="Bashyal P."/>
            <person name="Kim T.-S."/>
            <person name="Lee W.-H."/>
            <person name="Kawkins C."/>
            <person name="Kim C.-K."/>
            <person name="Kim J.S."/>
            <person name="Ahn B.O."/>
            <person name="Rhee S.Y."/>
            <person name="Sohng J.K."/>
        </authorList>
    </citation>
    <scope>NUCLEOTIDE SEQUENCE</scope>
    <source>
        <tissue evidence="1">Leaf</tissue>
    </source>
</reference>
<evidence type="ECO:0000313" key="2">
    <source>
        <dbReference type="Proteomes" id="UP000634136"/>
    </source>
</evidence>
<dbReference type="Pfam" id="PF14223">
    <property type="entry name" value="Retrotran_gag_2"/>
    <property type="match status" value="1"/>
</dbReference>
<accession>A0A835C5P2</accession>
<dbReference type="Proteomes" id="UP000634136">
    <property type="component" value="Unassembled WGS sequence"/>
</dbReference>
<keyword evidence="2" id="KW-1185">Reference proteome</keyword>
<dbReference type="OrthoDB" id="1434445at2759"/>
<protein>
    <submittedName>
        <fullName evidence="1">Zinc finger, CCHC-type</fullName>
    </submittedName>
</protein>
<proteinExistence type="predicted"/>
<comment type="caution">
    <text evidence="1">The sequence shown here is derived from an EMBL/GenBank/DDBJ whole genome shotgun (WGS) entry which is preliminary data.</text>
</comment>
<dbReference type="EMBL" id="JAAIUW010000005">
    <property type="protein sequence ID" value="KAF7833174.1"/>
    <property type="molecule type" value="Genomic_DNA"/>
</dbReference>
<dbReference type="AlphaFoldDB" id="A0A835C5P2"/>
<organism evidence="1 2">
    <name type="scientific">Senna tora</name>
    <dbReference type="NCBI Taxonomy" id="362788"/>
    <lineage>
        <taxon>Eukaryota</taxon>
        <taxon>Viridiplantae</taxon>
        <taxon>Streptophyta</taxon>
        <taxon>Embryophyta</taxon>
        <taxon>Tracheophyta</taxon>
        <taxon>Spermatophyta</taxon>
        <taxon>Magnoliopsida</taxon>
        <taxon>eudicotyledons</taxon>
        <taxon>Gunneridae</taxon>
        <taxon>Pentapetalae</taxon>
        <taxon>rosids</taxon>
        <taxon>fabids</taxon>
        <taxon>Fabales</taxon>
        <taxon>Fabaceae</taxon>
        <taxon>Caesalpinioideae</taxon>
        <taxon>Cassia clade</taxon>
        <taxon>Senna</taxon>
    </lineage>
</organism>
<name>A0A835C5P2_9FABA</name>
<evidence type="ECO:0000313" key="1">
    <source>
        <dbReference type="EMBL" id="KAF7833174.1"/>
    </source>
</evidence>
<gene>
    <name evidence="1" type="ORF">G2W53_015507</name>
</gene>